<reference evidence="1" key="1">
    <citation type="submission" date="2022-01" db="EMBL/GenBank/DDBJ databases">
        <title>Genome sequence and assembly of Parabukholderia sp. RG36.</title>
        <authorList>
            <person name="Chhetri G."/>
        </authorList>
    </citation>
    <scope>NUCLEOTIDE SEQUENCE</scope>
    <source>
        <strain evidence="1">RG36</strain>
    </source>
</reference>
<comment type="caution">
    <text evidence="1">The sequence shown here is derived from an EMBL/GenBank/DDBJ whole genome shotgun (WGS) entry which is preliminary data.</text>
</comment>
<name>A0A9X1ZZ83_9BURK</name>
<dbReference type="EMBL" id="JAKLJA010000042">
    <property type="protein sequence ID" value="MCG5077824.1"/>
    <property type="molecule type" value="Genomic_DNA"/>
</dbReference>
<keyword evidence="2" id="KW-1185">Reference proteome</keyword>
<organism evidence="1 2">
    <name type="scientific">Paraburkholderia tagetis</name>
    <dbReference type="NCBI Taxonomy" id="2913261"/>
    <lineage>
        <taxon>Bacteria</taxon>
        <taxon>Pseudomonadati</taxon>
        <taxon>Pseudomonadota</taxon>
        <taxon>Betaproteobacteria</taxon>
        <taxon>Burkholderiales</taxon>
        <taxon>Burkholderiaceae</taxon>
        <taxon>Paraburkholderia</taxon>
    </lineage>
</organism>
<accession>A0A9X1ZZ83</accession>
<dbReference type="RefSeq" id="WP_238467712.1">
    <property type="nucleotide sequence ID" value="NZ_JAKLJA010000042.1"/>
</dbReference>
<evidence type="ECO:0000313" key="1">
    <source>
        <dbReference type="EMBL" id="MCG5077824.1"/>
    </source>
</evidence>
<dbReference type="AlphaFoldDB" id="A0A9X1ZZ83"/>
<dbReference type="Proteomes" id="UP001139308">
    <property type="component" value="Unassembled WGS sequence"/>
</dbReference>
<sequence>MALETYDWLKIAASSAVIGSVVSSVINGLFARGKDRRERDRESFLAALLAVEELEGYMRACVQMIYTDSEAQAEASRYVSYEPLRQVRLPAFSYPNEIQWKWLPKDTAAQLREFPNAHREIAQYIRNSSEFDDPFGTCDEVTLGCARLGMQAWELAAKVRYRSGLPTAQLHQHGGDALKTLSDRVLQYEQRVKNRESAPPI</sequence>
<proteinExistence type="predicted"/>
<protein>
    <submittedName>
        <fullName evidence="1">Uncharacterized protein</fullName>
    </submittedName>
</protein>
<evidence type="ECO:0000313" key="2">
    <source>
        <dbReference type="Proteomes" id="UP001139308"/>
    </source>
</evidence>
<gene>
    <name evidence="1" type="ORF">L5014_31530</name>
</gene>